<dbReference type="RefSeq" id="WP_035167616.1">
    <property type="nucleotide sequence ID" value="NZ_CP018906.1"/>
</dbReference>
<evidence type="ECO:0000256" key="6">
    <source>
        <dbReference type="ARBA" id="ARBA00022683"/>
    </source>
</evidence>
<evidence type="ECO:0000256" key="5">
    <source>
        <dbReference type="ARBA" id="ARBA00022679"/>
    </source>
</evidence>
<evidence type="ECO:0000259" key="8">
    <source>
        <dbReference type="PROSITE" id="PS51096"/>
    </source>
</evidence>
<keyword evidence="2" id="KW-0813">Transport</keyword>
<dbReference type="GO" id="GO:0016301">
    <property type="term" value="F:kinase activity"/>
    <property type="evidence" value="ECO:0007669"/>
    <property type="project" value="UniProtKB-KW"/>
</dbReference>
<keyword evidence="7" id="KW-0418">Kinase</keyword>
<name>A0A1S6QJJ1_9LACO</name>
<accession>A0A1S6QJJ1</accession>
<dbReference type="InterPro" id="IPR033887">
    <property type="entry name" value="PTS_IIA_man"/>
</dbReference>
<keyword evidence="10" id="KW-1185">Reference proteome</keyword>
<reference evidence="9 10" key="1">
    <citation type="journal article" date="2015" name="Genome Announc.">
        <title>Genome Sequence of Lactobacillus curieae CCTCC M 2011381T, a Novel Producer of Gamma-aminobutyric Acid.</title>
        <authorList>
            <person name="Wang Y."/>
            <person name="Wang Y."/>
            <person name="Lang C."/>
            <person name="Wei D."/>
            <person name="Xu P."/>
            <person name="Xie J."/>
        </authorList>
    </citation>
    <scope>NUCLEOTIDE SEQUENCE [LARGE SCALE GENOMIC DNA]</scope>
    <source>
        <strain evidence="9 10">CCTCC M 2011381</strain>
    </source>
</reference>
<protein>
    <recommendedName>
        <fullName evidence="8">PTS EIIA type-4 domain-containing protein</fullName>
    </recommendedName>
</protein>
<evidence type="ECO:0000313" key="10">
    <source>
        <dbReference type="Proteomes" id="UP000030361"/>
    </source>
</evidence>
<sequence>MISIIVGTHGNFGVELVKSAEMIFGKQDQVTSVAMAGSDSLDVVKEKFTTAINQYSNENQVLLLTDLFGGTPFNVCAQIVATDSKRFELVAGVNLGMVLESFTSLNMDVHELADHLVSSGQQAIRKFEMPKDEEDDLI</sequence>
<evidence type="ECO:0000256" key="2">
    <source>
        <dbReference type="ARBA" id="ARBA00022448"/>
    </source>
</evidence>
<dbReference type="InterPro" id="IPR051471">
    <property type="entry name" value="Bacterial_PTS_sugar_comp"/>
</dbReference>
<dbReference type="OrthoDB" id="9799827at2"/>
<dbReference type="PANTHER" id="PTHR33799:SF1">
    <property type="entry name" value="PTS SYSTEM MANNOSE-SPECIFIC EIIAB COMPONENT-RELATED"/>
    <property type="match status" value="1"/>
</dbReference>
<dbReference type="InterPro" id="IPR004701">
    <property type="entry name" value="PTS_EIIA_man-typ"/>
</dbReference>
<dbReference type="Gene3D" id="3.40.50.510">
    <property type="entry name" value="Phosphotransferase system, mannose-type IIA component"/>
    <property type="match status" value="1"/>
</dbReference>
<dbReference type="GO" id="GO:0009401">
    <property type="term" value="P:phosphoenolpyruvate-dependent sugar phosphotransferase system"/>
    <property type="evidence" value="ECO:0007669"/>
    <property type="project" value="UniProtKB-KW"/>
</dbReference>
<dbReference type="PANTHER" id="PTHR33799">
    <property type="entry name" value="PTS PERMEASE-RELATED-RELATED"/>
    <property type="match status" value="1"/>
</dbReference>
<comment type="subcellular location">
    <subcellularLocation>
        <location evidence="1">Cytoplasm</location>
    </subcellularLocation>
</comment>
<dbReference type="SUPFAM" id="SSF53062">
    <property type="entry name" value="PTS system fructose IIA component-like"/>
    <property type="match status" value="1"/>
</dbReference>
<dbReference type="CDD" id="cd00006">
    <property type="entry name" value="PTS_IIA_man"/>
    <property type="match status" value="1"/>
</dbReference>
<dbReference type="Proteomes" id="UP000030361">
    <property type="component" value="Chromosome"/>
</dbReference>
<dbReference type="GO" id="GO:0016020">
    <property type="term" value="C:membrane"/>
    <property type="evidence" value="ECO:0007669"/>
    <property type="project" value="InterPro"/>
</dbReference>
<dbReference type="InterPro" id="IPR036662">
    <property type="entry name" value="PTS_EIIA_man-typ_sf"/>
</dbReference>
<dbReference type="Pfam" id="PF03610">
    <property type="entry name" value="EIIA-man"/>
    <property type="match status" value="1"/>
</dbReference>
<keyword evidence="6" id="KW-0598">Phosphotransferase system</keyword>
<gene>
    <name evidence="9" type="ORF">PL11_007540</name>
</gene>
<organism evidence="9 10">
    <name type="scientific">Lentilactobacillus curieae</name>
    <dbReference type="NCBI Taxonomy" id="1138822"/>
    <lineage>
        <taxon>Bacteria</taxon>
        <taxon>Bacillati</taxon>
        <taxon>Bacillota</taxon>
        <taxon>Bacilli</taxon>
        <taxon>Lactobacillales</taxon>
        <taxon>Lactobacillaceae</taxon>
        <taxon>Lentilactobacillus</taxon>
    </lineage>
</organism>
<dbReference type="KEGG" id="lcu:PL11_007540"/>
<dbReference type="EMBL" id="CP018906">
    <property type="protein sequence ID" value="AQW21775.1"/>
    <property type="molecule type" value="Genomic_DNA"/>
</dbReference>
<evidence type="ECO:0000256" key="7">
    <source>
        <dbReference type="ARBA" id="ARBA00022777"/>
    </source>
</evidence>
<proteinExistence type="predicted"/>
<evidence type="ECO:0000313" key="9">
    <source>
        <dbReference type="EMBL" id="AQW21775.1"/>
    </source>
</evidence>
<evidence type="ECO:0000256" key="1">
    <source>
        <dbReference type="ARBA" id="ARBA00004496"/>
    </source>
</evidence>
<dbReference type="GO" id="GO:0005737">
    <property type="term" value="C:cytoplasm"/>
    <property type="evidence" value="ECO:0007669"/>
    <property type="project" value="UniProtKB-SubCell"/>
</dbReference>
<keyword evidence="5" id="KW-0808">Transferase</keyword>
<dbReference type="eggNOG" id="COG2893">
    <property type="taxonomic scope" value="Bacteria"/>
</dbReference>
<dbReference type="PROSITE" id="PS51096">
    <property type="entry name" value="PTS_EIIA_TYPE_4"/>
    <property type="match status" value="1"/>
</dbReference>
<keyword evidence="4" id="KW-0762">Sugar transport</keyword>
<evidence type="ECO:0000256" key="3">
    <source>
        <dbReference type="ARBA" id="ARBA00022490"/>
    </source>
</evidence>
<dbReference type="AlphaFoldDB" id="A0A1S6QJJ1"/>
<keyword evidence="3" id="KW-0963">Cytoplasm</keyword>
<evidence type="ECO:0000256" key="4">
    <source>
        <dbReference type="ARBA" id="ARBA00022597"/>
    </source>
</evidence>
<feature type="domain" description="PTS EIIA type-4" evidence="8">
    <location>
        <begin position="1"/>
        <end position="124"/>
    </location>
</feature>